<evidence type="ECO:0000313" key="2">
    <source>
        <dbReference type="EMBL" id="SDY96817.1"/>
    </source>
</evidence>
<name>A0A1H3P6T7_9FIRM</name>
<dbReference type="Gene3D" id="3.40.50.720">
    <property type="entry name" value="NAD(P)-binding Rossmann-like Domain"/>
    <property type="match status" value="1"/>
</dbReference>
<dbReference type="SUPFAM" id="SSF69572">
    <property type="entry name" value="Activating enzymes of the ubiquitin-like proteins"/>
    <property type="match status" value="1"/>
</dbReference>
<dbReference type="InterPro" id="IPR035985">
    <property type="entry name" value="Ubiquitin-activating_enz"/>
</dbReference>
<dbReference type="PANTHER" id="PTHR43267:SF1">
    <property type="entry name" value="TRNA THREONYLCARBAMOYLADENOSINE DEHYDRATASE"/>
    <property type="match status" value="1"/>
</dbReference>
<dbReference type="AlphaFoldDB" id="A0A1H3P6T7"/>
<organism evidence="2 3">
    <name type="scientific">Proteiniborus ethanoligenes</name>
    <dbReference type="NCBI Taxonomy" id="415015"/>
    <lineage>
        <taxon>Bacteria</taxon>
        <taxon>Bacillati</taxon>
        <taxon>Bacillota</taxon>
        <taxon>Clostridia</taxon>
        <taxon>Eubacteriales</taxon>
        <taxon>Proteiniborus</taxon>
    </lineage>
</organism>
<dbReference type="EMBL" id="FNQE01000013">
    <property type="protein sequence ID" value="SDY96817.1"/>
    <property type="molecule type" value="Genomic_DNA"/>
</dbReference>
<dbReference type="Pfam" id="PF00899">
    <property type="entry name" value="ThiF"/>
    <property type="match status" value="1"/>
</dbReference>
<proteinExistence type="predicted"/>
<dbReference type="GO" id="GO:0061503">
    <property type="term" value="F:tRNA threonylcarbamoyladenosine dehydratase"/>
    <property type="evidence" value="ECO:0007669"/>
    <property type="project" value="TreeGrafter"/>
</dbReference>
<protein>
    <submittedName>
        <fullName evidence="2">Molybdopterin or thiamine biosynthesis adenylyltransferase</fullName>
    </submittedName>
</protein>
<dbReference type="InterPro" id="IPR000594">
    <property type="entry name" value="ThiF_NAD_FAD-bd"/>
</dbReference>
<dbReference type="STRING" id="415015.SAMN05660462_01378"/>
<dbReference type="OrthoDB" id="9804286at2"/>
<dbReference type="PANTHER" id="PTHR43267">
    <property type="entry name" value="TRNA THREONYLCARBAMOYLADENOSINE DEHYDRATASE"/>
    <property type="match status" value="1"/>
</dbReference>
<keyword evidence="2" id="KW-0808">Transferase</keyword>
<dbReference type="Proteomes" id="UP000198625">
    <property type="component" value="Unassembled WGS sequence"/>
</dbReference>
<dbReference type="GO" id="GO:0061504">
    <property type="term" value="P:cyclic threonylcarbamoyladenosine biosynthetic process"/>
    <property type="evidence" value="ECO:0007669"/>
    <property type="project" value="TreeGrafter"/>
</dbReference>
<dbReference type="GO" id="GO:0008641">
    <property type="term" value="F:ubiquitin-like modifier activating enzyme activity"/>
    <property type="evidence" value="ECO:0007669"/>
    <property type="project" value="InterPro"/>
</dbReference>
<feature type="domain" description="THIF-type NAD/FAD binding fold" evidence="1">
    <location>
        <begin position="4"/>
        <end position="223"/>
    </location>
</feature>
<keyword evidence="3" id="KW-1185">Reference proteome</keyword>
<dbReference type="InterPro" id="IPR045886">
    <property type="entry name" value="ThiF/MoeB/HesA"/>
</dbReference>
<accession>A0A1H3P6T7</accession>
<dbReference type="CDD" id="cd00757">
    <property type="entry name" value="ThiF_MoeB_HesA_family"/>
    <property type="match status" value="1"/>
</dbReference>
<gene>
    <name evidence="2" type="ORF">SAMN05660462_01378</name>
</gene>
<dbReference type="RefSeq" id="WP_091729023.1">
    <property type="nucleotide sequence ID" value="NZ_FNQE01000013.1"/>
</dbReference>
<keyword evidence="2" id="KW-0548">Nucleotidyltransferase</keyword>
<sequence length="225" mass="24802">MKRYSRNMNMLTTEENNSLSSFKVCVIGCGGLGGYIIEMLSRLGIGQITAVDYDVFEETNLNRQILSSMSSLGKSKAIVAKERISNINPLVKIDPIIEKLTEENAVEILKGHDVIVDALDNVKTRLVVEKHAEKLNIPLVHGAIAGWYGQVTTVFPGEKTLSILYGDKDTKGLESELGNPSFTPALVASIEVSEVLKILIKRGALLRKKLLMINTLSQEYEVIEL</sequence>
<evidence type="ECO:0000259" key="1">
    <source>
        <dbReference type="Pfam" id="PF00899"/>
    </source>
</evidence>
<dbReference type="GO" id="GO:0016779">
    <property type="term" value="F:nucleotidyltransferase activity"/>
    <property type="evidence" value="ECO:0007669"/>
    <property type="project" value="UniProtKB-KW"/>
</dbReference>
<evidence type="ECO:0000313" key="3">
    <source>
        <dbReference type="Proteomes" id="UP000198625"/>
    </source>
</evidence>
<reference evidence="2 3" key="1">
    <citation type="submission" date="2016-10" db="EMBL/GenBank/DDBJ databases">
        <authorList>
            <person name="de Groot N.N."/>
        </authorList>
    </citation>
    <scope>NUCLEOTIDE SEQUENCE [LARGE SCALE GENOMIC DNA]</scope>
    <source>
        <strain evidence="2 3">DSM 21650</strain>
    </source>
</reference>